<dbReference type="PANTHER" id="PTHR20987:SF0">
    <property type="entry name" value="CHITIN-BINDING TYPE-2 DOMAIN-CONTAINING PROTEIN-RELATED"/>
    <property type="match status" value="1"/>
</dbReference>
<protein>
    <submittedName>
        <fullName evidence="2">Uncharacterized protein LOC101900269</fullName>
    </submittedName>
</protein>
<evidence type="ECO:0000313" key="1">
    <source>
        <dbReference type="Proteomes" id="UP001652621"/>
    </source>
</evidence>
<dbReference type="AlphaFoldDB" id="A0A9J7I4R2"/>
<dbReference type="SUPFAM" id="SSF57625">
    <property type="entry name" value="Invertebrate chitin-binding proteins"/>
    <property type="match status" value="1"/>
</dbReference>
<dbReference type="PANTHER" id="PTHR20987">
    <property type="entry name" value="CHITIN-BINDING TYPE-2 DOMAIN-CONTAINING PROTEIN-RELATED"/>
    <property type="match status" value="1"/>
</dbReference>
<evidence type="ECO:0000313" key="2">
    <source>
        <dbReference type="RefSeq" id="XP_005184778.3"/>
    </source>
</evidence>
<dbReference type="RefSeq" id="XP_005184778.3">
    <property type="nucleotide sequence ID" value="XM_005184721.4"/>
</dbReference>
<reference evidence="2" key="1">
    <citation type="submission" date="2025-08" db="UniProtKB">
        <authorList>
            <consortium name="RefSeq"/>
        </authorList>
    </citation>
    <scope>IDENTIFICATION</scope>
    <source>
        <strain evidence="2">Aabys</strain>
        <tissue evidence="2">Whole body</tissue>
    </source>
</reference>
<proteinExistence type="predicted"/>
<gene>
    <name evidence="2" type="primary">LOC101900269</name>
</gene>
<dbReference type="Proteomes" id="UP001652621">
    <property type="component" value="Unplaced"/>
</dbReference>
<dbReference type="OrthoDB" id="8000720at2759"/>
<dbReference type="GO" id="GO:0008061">
    <property type="term" value="F:chitin binding"/>
    <property type="evidence" value="ECO:0007669"/>
    <property type="project" value="InterPro"/>
</dbReference>
<dbReference type="GeneID" id="101900269"/>
<sequence length="132" mass="15643">MIRTRRRKTFFNINMTQFGIKLSQSQKRLKTKREMHKVAVVVVCALVAIVSGVEVQLNHFEPQDIYAEPNCAIVKDHSRMFRDISDPTHYWICPEGQEKASYIQCPPNEAFMEKPQRCVPWEEWKWVEPYTK</sequence>
<accession>A0A9J7I4R2</accession>
<dbReference type="InterPro" id="IPR036508">
    <property type="entry name" value="Chitin-bd_dom_sf"/>
</dbReference>
<dbReference type="KEGG" id="mde:101900269"/>
<dbReference type="VEuPathDB" id="VectorBase:MDOMA2_006918"/>
<organism evidence="1 2">
    <name type="scientific">Musca domestica</name>
    <name type="common">House fly</name>
    <dbReference type="NCBI Taxonomy" id="7370"/>
    <lineage>
        <taxon>Eukaryota</taxon>
        <taxon>Metazoa</taxon>
        <taxon>Ecdysozoa</taxon>
        <taxon>Arthropoda</taxon>
        <taxon>Hexapoda</taxon>
        <taxon>Insecta</taxon>
        <taxon>Pterygota</taxon>
        <taxon>Neoptera</taxon>
        <taxon>Endopterygota</taxon>
        <taxon>Diptera</taxon>
        <taxon>Brachycera</taxon>
        <taxon>Muscomorpha</taxon>
        <taxon>Muscoidea</taxon>
        <taxon>Muscidae</taxon>
        <taxon>Musca</taxon>
    </lineage>
</organism>
<name>A0A9J7I4R2_MUSDO</name>
<keyword evidence="1" id="KW-1185">Reference proteome</keyword>